<proteinExistence type="predicted"/>
<dbReference type="Gene3D" id="1.10.287.70">
    <property type="match status" value="1"/>
</dbReference>
<dbReference type="InParanoid" id="W7XI92"/>
<evidence type="ECO:0000256" key="1">
    <source>
        <dbReference type="SAM" id="MobiDB-lite"/>
    </source>
</evidence>
<dbReference type="SMART" id="SM00100">
    <property type="entry name" value="cNMP"/>
    <property type="match status" value="1"/>
</dbReference>
<protein>
    <submittedName>
        <fullName evidence="4">Cation channel family protein</fullName>
    </submittedName>
</protein>
<dbReference type="Proteomes" id="UP000009168">
    <property type="component" value="Unassembled WGS sequence"/>
</dbReference>
<dbReference type="CDD" id="cd00038">
    <property type="entry name" value="CAP_ED"/>
    <property type="match status" value="1"/>
</dbReference>
<feature type="transmembrane region" description="Helical" evidence="2">
    <location>
        <begin position="70"/>
        <end position="86"/>
    </location>
</feature>
<dbReference type="EMBL" id="GG662607">
    <property type="protein sequence ID" value="EWS73104.1"/>
    <property type="molecule type" value="Genomic_DNA"/>
</dbReference>
<feature type="compositionally biased region" description="Low complexity" evidence="1">
    <location>
        <begin position="494"/>
        <end position="511"/>
    </location>
</feature>
<dbReference type="SUPFAM" id="SSF81324">
    <property type="entry name" value="Voltage-gated potassium channels"/>
    <property type="match status" value="1"/>
</dbReference>
<dbReference type="GO" id="GO:0005249">
    <property type="term" value="F:voltage-gated potassium channel activity"/>
    <property type="evidence" value="ECO:0007669"/>
    <property type="project" value="TreeGrafter"/>
</dbReference>
<evidence type="ECO:0000313" key="5">
    <source>
        <dbReference type="Proteomes" id="UP000009168"/>
    </source>
</evidence>
<feature type="compositionally biased region" description="Basic and acidic residues" evidence="1">
    <location>
        <begin position="466"/>
        <end position="477"/>
    </location>
</feature>
<dbReference type="RefSeq" id="XP_012654353.1">
    <property type="nucleotide sequence ID" value="XM_012798899.1"/>
</dbReference>
<keyword evidence="2" id="KW-0472">Membrane</keyword>
<feature type="transmembrane region" description="Helical" evidence="2">
    <location>
        <begin position="98"/>
        <end position="116"/>
    </location>
</feature>
<dbReference type="InterPro" id="IPR013099">
    <property type="entry name" value="K_chnl_dom"/>
</dbReference>
<keyword evidence="2" id="KW-0812">Transmembrane</keyword>
<evidence type="ECO:0000256" key="2">
    <source>
        <dbReference type="SAM" id="Phobius"/>
    </source>
</evidence>
<dbReference type="InterPro" id="IPR018490">
    <property type="entry name" value="cNMP-bd_dom_sf"/>
</dbReference>
<feature type="transmembrane region" description="Helical" evidence="2">
    <location>
        <begin position="26"/>
        <end position="46"/>
    </location>
</feature>
<organism evidence="4 5">
    <name type="scientific">Tetrahymena thermophila (strain SB210)</name>
    <dbReference type="NCBI Taxonomy" id="312017"/>
    <lineage>
        <taxon>Eukaryota</taxon>
        <taxon>Sar</taxon>
        <taxon>Alveolata</taxon>
        <taxon>Ciliophora</taxon>
        <taxon>Intramacronucleata</taxon>
        <taxon>Oligohymenophorea</taxon>
        <taxon>Hymenostomatida</taxon>
        <taxon>Tetrahymenina</taxon>
        <taxon>Tetrahymenidae</taxon>
        <taxon>Tetrahymena</taxon>
    </lineage>
</organism>
<dbReference type="KEGG" id="tet:TTHERM_000922849"/>
<accession>W7XI92</accession>
<evidence type="ECO:0000259" key="3">
    <source>
        <dbReference type="PROSITE" id="PS50042"/>
    </source>
</evidence>
<dbReference type="OrthoDB" id="421226at2759"/>
<dbReference type="Pfam" id="PF00027">
    <property type="entry name" value="cNMP_binding"/>
    <property type="match status" value="1"/>
</dbReference>
<dbReference type="AlphaFoldDB" id="W7XI92"/>
<dbReference type="GeneID" id="24441089"/>
<dbReference type="PANTHER" id="PTHR45689">
    <property type="entry name" value="I[[H]] CHANNEL, ISOFORM E"/>
    <property type="match status" value="1"/>
</dbReference>
<gene>
    <name evidence="4" type="ORF">TTHERM_000922849</name>
</gene>
<evidence type="ECO:0000313" key="4">
    <source>
        <dbReference type="EMBL" id="EWS73104.1"/>
    </source>
</evidence>
<keyword evidence="5" id="KW-1185">Reference proteome</keyword>
<dbReference type="InterPro" id="IPR014710">
    <property type="entry name" value="RmlC-like_jellyroll"/>
</dbReference>
<dbReference type="PANTHER" id="PTHR45689:SF5">
    <property type="entry name" value="I[[H]] CHANNEL, ISOFORM E"/>
    <property type="match status" value="1"/>
</dbReference>
<feature type="domain" description="Cyclic nucleotide-binding" evidence="3">
    <location>
        <begin position="206"/>
        <end position="306"/>
    </location>
</feature>
<reference evidence="5" key="1">
    <citation type="journal article" date="2006" name="PLoS Biol.">
        <title>Macronuclear genome sequence of the ciliate Tetrahymena thermophila, a model eukaryote.</title>
        <authorList>
            <person name="Eisen J.A."/>
            <person name="Coyne R.S."/>
            <person name="Wu M."/>
            <person name="Wu D."/>
            <person name="Thiagarajan M."/>
            <person name="Wortman J.R."/>
            <person name="Badger J.H."/>
            <person name="Ren Q."/>
            <person name="Amedeo P."/>
            <person name="Jones K.M."/>
            <person name="Tallon L.J."/>
            <person name="Delcher A.L."/>
            <person name="Salzberg S.L."/>
            <person name="Silva J.C."/>
            <person name="Haas B.J."/>
            <person name="Majoros W.H."/>
            <person name="Farzad M."/>
            <person name="Carlton J.M."/>
            <person name="Smith R.K. Jr."/>
            <person name="Garg J."/>
            <person name="Pearlman R.E."/>
            <person name="Karrer K.M."/>
            <person name="Sun L."/>
            <person name="Manning G."/>
            <person name="Elde N.C."/>
            <person name="Turkewitz A.P."/>
            <person name="Asai D.J."/>
            <person name="Wilkes D.E."/>
            <person name="Wang Y."/>
            <person name="Cai H."/>
            <person name="Collins K."/>
            <person name="Stewart B.A."/>
            <person name="Lee S.R."/>
            <person name="Wilamowska K."/>
            <person name="Weinberg Z."/>
            <person name="Ruzzo W.L."/>
            <person name="Wloga D."/>
            <person name="Gaertig J."/>
            <person name="Frankel J."/>
            <person name="Tsao C.-C."/>
            <person name="Gorovsky M.A."/>
            <person name="Keeling P.J."/>
            <person name="Waller R.F."/>
            <person name="Patron N.J."/>
            <person name="Cherry J.M."/>
            <person name="Stover N.A."/>
            <person name="Krieger C.J."/>
            <person name="del Toro C."/>
            <person name="Ryder H.F."/>
            <person name="Williamson S.C."/>
            <person name="Barbeau R.A."/>
            <person name="Hamilton E.P."/>
            <person name="Orias E."/>
        </authorList>
    </citation>
    <scope>NUCLEOTIDE SEQUENCE [LARGE SCALE GENOMIC DNA]</scope>
    <source>
        <strain evidence="5">SB210</strain>
    </source>
</reference>
<dbReference type="Pfam" id="PF07885">
    <property type="entry name" value="Ion_trans_2"/>
    <property type="match status" value="1"/>
</dbReference>
<dbReference type="InterPro" id="IPR000595">
    <property type="entry name" value="cNMP-bd_dom"/>
</dbReference>
<dbReference type="Gene3D" id="2.60.120.10">
    <property type="entry name" value="Jelly Rolls"/>
    <property type="match status" value="1"/>
</dbReference>
<dbReference type="GO" id="GO:0003254">
    <property type="term" value="P:regulation of membrane depolarization"/>
    <property type="evidence" value="ECO:0007669"/>
    <property type="project" value="TreeGrafter"/>
</dbReference>
<feature type="region of interest" description="Disordered" evidence="1">
    <location>
        <begin position="460"/>
        <end position="511"/>
    </location>
</feature>
<keyword evidence="2" id="KW-1133">Transmembrane helix</keyword>
<dbReference type="GO" id="GO:0098855">
    <property type="term" value="C:HCN channel complex"/>
    <property type="evidence" value="ECO:0007669"/>
    <property type="project" value="TreeGrafter"/>
</dbReference>
<sequence>MSIQKKFIYIEDSLFHNFTLRNVIKLLKLVFTIFVFSHLFACGWIFTGRQNDQQSWIIKNNLQNSEWSDVYVRAIYFALVTMNTIGYGDITAINNEEIIFCSIVMILACGMFGYSLNQIGRIFEILFRDSDCLRENIAIMNTYMKQKQISQSLQFQIRQYLQYYWNESKAIEKRQQNDLINALSRQLQQQLQVDANKLVLKDVNILSQNFSQDLLKQTVNIIKELNSTPDEIIFSEGEYSDQNGLYFIEQGKCELFLNKSSTNQPIKILNKGEYFGSYGFFTGSQRLCGVRSIGFCTLLYITRDDFLFLCKQHFLDYEKFCFIKDTLQFEGNFNILNEACYQCKQTDHTFKECPSTNFYKKQDYIKFMIKDSAHKQISRTPKQRNTLKFRKTLQNFNLINNEMSSYQRNKNKELQQYIDDNFVNALQDLFDSECSDEEDEGSSFQSSIYQYTESRKNRDNLSIFSKSEKGNKDEKNLSESTQQKEIYAELEPKTSTSTISQNQQTEQENNNYINPKKIVKQLSTSKYFKRLVQQQIDNQIKIITQDIDEPSFKFTESQTTNSIENKINLLNKSQKLKNKPSNRNKMVSKVKKIMNVTALFKKKEECQIQDNSQNQQLEFQKQQKASNQITLYLLKQKNLKEETSYTDQYIQNEFEHLYKFKLYYPKNNFDNVIQNYNIKNIEKNLQNEKNKPQNENKKKFLNKMELQIQFQRNITRSGSVINQSKNPDEILELFNQYREIQVQKRKSYFASPEIQLSPNVQLTQSIYNSYQQINKENFSDLSALRMSNYEITNRTQVKSMNNVTNLNYEQPDTDKIEKVQESKDDSIIKQDSNVQIQHLNNQTFSAYPVNICSYKDHSKYSMF</sequence>
<dbReference type="SUPFAM" id="SSF51206">
    <property type="entry name" value="cAMP-binding domain-like"/>
    <property type="match status" value="1"/>
</dbReference>
<name>W7XI92_TETTS</name>
<dbReference type="GO" id="GO:0035725">
    <property type="term" value="P:sodium ion transmembrane transport"/>
    <property type="evidence" value="ECO:0007669"/>
    <property type="project" value="TreeGrafter"/>
</dbReference>
<dbReference type="Gene3D" id="1.10.287.630">
    <property type="entry name" value="Helix hairpin bin"/>
    <property type="match status" value="1"/>
</dbReference>
<dbReference type="PROSITE" id="PS50042">
    <property type="entry name" value="CNMP_BINDING_3"/>
    <property type="match status" value="1"/>
</dbReference>
<dbReference type="InterPro" id="IPR051413">
    <property type="entry name" value="K/Na_HCN_channel"/>
</dbReference>